<evidence type="ECO:0000256" key="5">
    <source>
        <dbReference type="ARBA" id="ARBA00038302"/>
    </source>
</evidence>
<dbReference type="SUPFAM" id="SSF53383">
    <property type="entry name" value="PLP-dependent transferases"/>
    <property type="match status" value="1"/>
</dbReference>
<accession>A0A8T8WCS9</accession>
<evidence type="ECO:0000256" key="1">
    <source>
        <dbReference type="ARBA" id="ARBA00001933"/>
    </source>
</evidence>
<comment type="cofactor">
    <cofactor evidence="1 6 7">
        <name>pyridoxal 5'-phosphate</name>
        <dbReference type="ChEBI" id="CHEBI:597326"/>
    </cofactor>
</comment>
<dbReference type="GO" id="GO:0015937">
    <property type="term" value="P:coenzyme A biosynthetic process"/>
    <property type="evidence" value="ECO:0007669"/>
    <property type="project" value="UniProtKB-UniRule"/>
</dbReference>
<comment type="pathway">
    <text evidence="6">Cofactor biosynthesis; coenzyme A biosynthesis.</text>
</comment>
<keyword evidence="4 6" id="KW-0456">Lyase</keyword>
<evidence type="ECO:0000256" key="7">
    <source>
        <dbReference type="PIRSR" id="PIRSR602129-50"/>
    </source>
</evidence>
<dbReference type="InterPro" id="IPR015424">
    <property type="entry name" value="PyrdxlP-dep_Trfase"/>
</dbReference>
<keyword evidence="2 6" id="KW-0210">Decarboxylase</keyword>
<gene>
    <name evidence="6 8" type="primary">mfnA</name>
    <name evidence="8" type="ORF">K6T50_00155</name>
</gene>
<dbReference type="RefSeq" id="WP_222607440.1">
    <property type="nucleotide sequence ID" value="NZ_CP081958.1"/>
</dbReference>
<proteinExistence type="inferred from homology"/>
<evidence type="ECO:0000313" key="8">
    <source>
        <dbReference type="EMBL" id="QZP37631.1"/>
    </source>
</evidence>
<dbReference type="InterPro" id="IPR015421">
    <property type="entry name" value="PyrdxlP-dep_Trfase_major"/>
</dbReference>
<dbReference type="PANTHER" id="PTHR42735:SF6">
    <property type="entry name" value="SPHINGOSINE-1-PHOSPHATE LYASE 1"/>
    <property type="match status" value="1"/>
</dbReference>
<evidence type="ECO:0000256" key="2">
    <source>
        <dbReference type="ARBA" id="ARBA00022793"/>
    </source>
</evidence>
<dbReference type="EC" id="4.1.1.11" evidence="6"/>
<evidence type="ECO:0000313" key="9">
    <source>
        <dbReference type="Proteomes" id="UP000826254"/>
    </source>
</evidence>
<dbReference type="PANTHER" id="PTHR42735">
    <property type="match status" value="1"/>
</dbReference>
<dbReference type="InterPro" id="IPR050477">
    <property type="entry name" value="GrpII_AminoAcid_Decarb"/>
</dbReference>
<comment type="function">
    <text evidence="6">Catalyzes the decarboxylation of L-aspartate to produce beta-alanine.</text>
</comment>
<comment type="catalytic activity">
    <reaction evidence="6">
        <text>L-aspartate + H(+) = beta-alanine + CO2</text>
        <dbReference type="Rhea" id="RHEA:19497"/>
        <dbReference type="ChEBI" id="CHEBI:15378"/>
        <dbReference type="ChEBI" id="CHEBI:16526"/>
        <dbReference type="ChEBI" id="CHEBI:29991"/>
        <dbReference type="ChEBI" id="CHEBI:57966"/>
        <dbReference type="EC" id="4.1.1.11"/>
    </reaction>
</comment>
<dbReference type="InterPro" id="IPR015422">
    <property type="entry name" value="PyrdxlP-dep_Trfase_small"/>
</dbReference>
<dbReference type="InterPro" id="IPR020931">
    <property type="entry name" value="MfnA"/>
</dbReference>
<dbReference type="EMBL" id="CP081958">
    <property type="protein sequence ID" value="QZP37631.1"/>
    <property type="molecule type" value="Genomic_DNA"/>
</dbReference>
<evidence type="ECO:0000256" key="6">
    <source>
        <dbReference type="HAMAP-Rule" id="MF_01610"/>
    </source>
</evidence>
<dbReference type="HAMAP" id="MF_01610">
    <property type="entry name" value="MfnA_decarbox"/>
    <property type="match status" value="1"/>
</dbReference>
<comment type="similarity">
    <text evidence="6">Belongs to the group II decarboxylase family. MfnA subfamily.</text>
</comment>
<dbReference type="GO" id="GO:0004068">
    <property type="term" value="F:aspartate 1-decarboxylase activity"/>
    <property type="evidence" value="ECO:0007669"/>
    <property type="project" value="UniProtKB-UniRule"/>
</dbReference>
<reference evidence="8 9" key="1">
    <citation type="journal article" date="2021" name="Int. J. Syst. Evol. Microbiol.">
        <title>Halobaculum halophilum sp. nov. and Halobaculum salinum sp. nov., isolated from salt lake and saline soil.</title>
        <authorList>
            <person name="Cui H.L."/>
            <person name="Shi X.W."/>
            <person name="Yin X.M."/>
            <person name="Yang X.Y."/>
            <person name="Hou J."/>
            <person name="Zhu L."/>
        </authorList>
    </citation>
    <scope>NUCLEOTIDE SEQUENCE [LARGE SCALE GENOMIC DNA]</scope>
    <source>
        <strain evidence="8 9">NBRC 109044</strain>
    </source>
</reference>
<comment type="similarity">
    <text evidence="5">Belongs to the group II decarboxylase family. Sphingosine-1-phosphate lyase subfamily.</text>
</comment>
<dbReference type="AlphaFoldDB" id="A0A8T8WCS9"/>
<dbReference type="GeneID" id="67176507"/>
<dbReference type="Proteomes" id="UP000826254">
    <property type="component" value="Chromosome"/>
</dbReference>
<dbReference type="GO" id="GO:0030170">
    <property type="term" value="F:pyridoxal phosphate binding"/>
    <property type="evidence" value="ECO:0007669"/>
    <property type="project" value="UniProtKB-UniRule"/>
</dbReference>
<keyword evidence="9" id="KW-1185">Reference proteome</keyword>
<dbReference type="NCBIfam" id="TIGR03812">
    <property type="entry name" value="tyr_de_CO2_Arch"/>
    <property type="match status" value="1"/>
</dbReference>
<dbReference type="InterPro" id="IPR002129">
    <property type="entry name" value="PyrdxlP-dep_de-COase"/>
</dbReference>
<dbReference type="Pfam" id="PF00282">
    <property type="entry name" value="Pyridoxal_deC"/>
    <property type="match status" value="1"/>
</dbReference>
<organism evidence="8 9">
    <name type="scientific">Halobaculum magnesiiphilum</name>
    <dbReference type="NCBI Taxonomy" id="1017351"/>
    <lineage>
        <taxon>Archaea</taxon>
        <taxon>Methanobacteriati</taxon>
        <taxon>Methanobacteriota</taxon>
        <taxon>Stenosarchaea group</taxon>
        <taxon>Halobacteria</taxon>
        <taxon>Halobacteriales</taxon>
        <taxon>Haloferacaceae</taxon>
        <taxon>Halobaculum</taxon>
    </lineage>
</organism>
<name>A0A8T8WCS9_9EURY</name>
<dbReference type="Gene3D" id="3.40.640.10">
    <property type="entry name" value="Type I PLP-dependent aspartate aminotransferase-like (Major domain)"/>
    <property type="match status" value="1"/>
</dbReference>
<evidence type="ECO:0000256" key="4">
    <source>
        <dbReference type="ARBA" id="ARBA00023239"/>
    </source>
</evidence>
<keyword evidence="3 6" id="KW-0663">Pyridoxal phosphate</keyword>
<dbReference type="GO" id="GO:0019752">
    <property type="term" value="P:carboxylic acid metabolic process"/>
    <property type="evidence" value="ECO:0007669"/>
    <property type="project" value="InterPro"/>
</dbReference>
<protein>
    <recommendedName>
        <fullName evidence="6">Probable L-aspartate decarboxylase</fullName>
        <shortName evidence="6">ADC</shortName>
        <ecNumber evidence="6">4.1.1.11</ecNumber>
    </recommendedName>
</protein>
<evidence type="ECO:0000256" key="3">
    <source>
        <dbReference type="ARBA" id="ARBA00022898"/>
    </source>
</evidence>
<sequence>MQPSVAERRPQSFDRVLSSMCTQPHPAARRAAERFLAANPGDPATYETIAELEREAVASLAEITGLADAVGVDGDTEARGNIGVRENTDSHGDIAAHGYVTSGGSESNIQAVRSARERAESDDPVVVAPESAHFSFHKAASVLGVELRTVPTDDAGRADVDAVAAAVDDDVALVVAVAGSTEYGRVDPIPAMADLAVDAGVPLHVDAAWGGFHLPFSGHDWGFDVDGVETLTIDPHKVGRAAVPAGGLLARDPTALDALAVDTPYLETASQASLTGTRSGAGVASAAAAMDELWPDGYRAEYERASELAAWFAEELRSRELDVVDPELPLVAFDLPRATFEAVRERGWRISRTGAGEARVVVMPHVTRGSLSAFLDDLDDLDAPR</sequence>
<feature type="modified residue" description="N6-(pyridoxal phosphate)lysine" evidence="6 7">
    <location>
        <position position="237"/>
    </location>
</feature>
<dbReference type="Gene3D" id="3.90.1150.10">
    <property type="entry name" value="Aspartate Aminotransferase, domain 1"/>
    <property type="match status" value="1"/>
</dbReference>
<dbReference type="KEGG" id="hmp:K6T50_00155"/>